<keyword evidence="4" id="KW-1185">Reference proteome</keyword>
<keyword evidence="2" id="KW-0812">Transmembrane</keyword>
<accession>A0A3N0AFL9</accession>
<gene>
    <name evidence="3" type="ORF">DMP07_08000</name>
</gene>
<reference evidence="4" key="1">
    <citation type="submission" date="2018-05" db="EMBL/GenBank/DDBJ databases">
        <title>Genome Sequencing of selected type strains of the family Eggerthellaceae.</title>
        <authorList>
            <person name="Danylec N."/>
            <person name="Stoll D.A."/>
            <person name="Doetsch A."/>
            <person name="Huch M."/>
        </authorList>
    </citation>
    <scope>NUCLEOTIDE SEQUENCE [LARGE SCALE GENOMIC DNA]</scope>
    <source>
        <strain evidence="4">DSM 17537</strain>
    </source>
</reference>
<dbReference type="AlphaFoldDB" id="A0A3N0AFL9"/>
<feature type="transmembrane region" description="Helical" evidence="2">
    <location>
        <begin position="39"/>
        <end position="62"/>
    </location>
</feature>
<protein>
    <submittedName>
        <fullName evidence="3">CASC3 protein CASC3</fullName>
    </submittedName>
</protein>
<keyword evidence="2" id="KW-1133">Transmembrane helix</keyword>
<name>A0A3N0AFL9_9ACTN</name>
<organism evidence="3 4">
    <name type="scientific">Slackia faecicanis</name>
    <dbReference type="NCBI Taxonomy" id="255723"/>
    <lineage>
        <taxon>Bacteria</taxon>
        <taxon>Bacillati</taxon>
        <taxon>Actinomycetota</taxon>
        <taxon>Coriobacteriia</taxon>
        <taxon>Eggerthellales</taxon>
        <taxon>Eggerthellaceae</taxon>
        <taxon>Slackia</taxon>
    </lineage>
</organism>
<evidence type="ECO:0000313" key="4">
    <source>
        <dbReference type="Proteomes" id="UP000267368"/>
    </source>
</evidence>
<evidence type="ECO:0000256" key="1">
    <source>
        <dbReference type="SAM" id="MobiDB-lite"/>
    </source>
</evidence>
<evidence type="ECO:0000313" key="3">
    <source>
        <dbReference type="EMBL" id="RNL18879.1"/>
    </source>
</evidence>
<comment type="caution">
    <text evidence="3">The sequence shown here is derived from an EMBL/GenBank/DDBJ whole genome shotgun (WGS) entry which is preliminary data.</text>
</comment>
<proteinExistence type="predicted"/>
<feature type="compositionally biased region" description="Basic and acidic residues" evidence="1">
    <location>
        <begin position="18"/>
        <end position="33"/>
    </location>
</feature>
<feature type="region of interest" description="Disordered" evidence="1">
    <location>
        <begin position="1"/>
        <end position="33"/>
    </location>
</feature>
<keyword evidence="2" id="KW-0472">Membrane</keyword>
<dbReference type="Proteomes" id="UP000267368">
    <property type="component" value="Unassembled WGS sequence"/>
</dbReference>
<dbReference type="EMBL" id="QICB01000007">
    <property type="protein sequence ID" value="RNL18879.1"/>
    <property type="molecule type" value="Genomic_DNA"/>
</dbReference>
<evidence type="ECO:0000256" key="2">
    <source>
        <dbReference type="SAM" id="Phobius"/>
    </source>
</evidence>
<sequence length="66" mass="7214">MSMAQKMTAKQRAAQIEAARRREEAEKKRRENAARTRKIFTVVVCVILVLALGIPTVAIMAMGGAA</sequence>